<evidence type="ECO:0000256" key="4">
    <source>
        <dbReference type="ARBA" id="ARBA00023186"/>
    </source>
</evidence>
<keyword evidence="6" id="KW-0346">Stress response</keyword>
<dbReference type="Pfam" id="PF00183">
    <property type="entry name" value="HSP90"/>
    <property type="match status" value="1"/>
</dbReference>
<dbReference type="EMBL" id="SBIQ01000052">
    <property type="protein sequence ID" value="KAF7683786.1"/>
    <property type="molecule type" value="Genomic_DNA"/>
</dbReference>
<dbReference type="PANTHER" id="PTHR11528">
    <property type="entry name" value="HEAT SHOCK PROTEIN 90 FAMILY MEMBER"/>
    <property type="match status" value="1"/>
</dbReference>
<dbReference type="InterPro" id="IPR020575">
    <property type="entry name" value="Hsp90_N"/>
</dbReference>
<keyword evidence="4" id="KW-0143">Chaperone</keyword>
<keyword evidence="3" id="KW-0067">ATP-binding</keyword>
<comment type="similarity">
    <text evidence="1">Belongs to the heat shock protein 90 family.</text>
</comment>
<keyword evidence="2" id="KW-0547">Nucleotide-binding</keyword>
<proteinExistence type="inferred from homology"/>
<dbReference type="InterPro" id="IPR036890">
    <property type="entry name" value="HATPase_C_sf"/>
</dbReference>
<evidence type="ECO:0000256" key="2">
    <source>
        <dbReference type="ARBA" id="ARBA00022741"/>
    </source>
</evidence>
<protein>
    <submittedName>
        <fullName evidence="6">Heat shock protein 90</fullName>
    </submittedName>
</protein>
<dbReference type="InterPro" id="IPR020568">
    <property type="entry name" value="Ribosomal_Su5_D2-typ_SF"/>
</dbReference>
<dbReference type="HAMAP" id="MF_00505">
    <property type="entry name" value="HSP90"/>
    <property type="match status" value="1"/>
</dbReference>
<name>A0ABQ7I059_9MICR</name>
<dbReference type="CDD" id="cd16927">
    <property type="entry name" value="HATPase_Hsp90-like"/>
    <property type="match status" value="1"/>
</dbReference>
<gene>
    <name evidence="6" type="primary">HSP90</name>
    <name evidence="6" type="ORF">TCON_1014</name>
</gene>
<dbReference type="PRINTS" id="PR00775">
    <property type="entry name" value="HEATSHOCK90"/>
</dbReference>
<dbReference type="Gene3D" id="3.30.230.80">
    <property type="match status" value="1"/>
</dbReference>
<dbReference type="InterPro" id="IPR001404">
    <property type="entry name" value="Hsp90_fam"/>
</dbReference>
<keyword evidence="7" id="KW-1185">Reference proteome</keyword>
<dbReference type="Gene3D" id="3.30.565.10">
    <property type="entry name" value="Histidine kinase-like ATPase, C-terminal domain"/>
    <property type="match status" value="1"/>
</dbReference>
<evidence type="ECO:0000256" key="1">
    <source>
        <dbReference type="ARBA" id="ARBA00008239"/>
    </source>
</evidence>
<dbReference type="SUPFAM" id="SSF54211">
    <property type="entry name" value="Ribosomal protein S5 domain 2-like"/>
    <property type="match status" value="1"/>
</dbReference>
<sequence length="677" mass="77444">MTEEQKPETYKFDVEVESIMSIIINSVYSSKDYFLRELISNASDASDKFKLMWAEFKEKGLPVADLSELAIDIIPDEANKTLTIQDRGIGMTKSNLVNFLGIVANSGTKKFKEALAQSGKNTDVDALIGQFGLGFYSAFLVASQVDVITKHPEDIAYLWSSKGMGDFTITPYEGEIDSNGTRLILHIKEGDEEFMTVSKLKNLIKKYSMFVNYPIYLHEEKEVEEKPEEEKKDEEAKVEEVEGETEEPKVEEVVEEDASKVVKKRVVERQHINKDKPLWNRRPNDTTPEELKEFYKTISGDWDDYLAVKHCVLEGTINFTMLLFVPKKARFNMFEKNAKKNGIKLYCQNVFVTDDLGDAIPDWMMFVSGVISSNDLPMNVSREFLQGKNTMKTIKKMLNKKVLELIGEIANDPEKYKTFYSEFGTNIKLAVRENDGQQEKVAKLLRYYTTKSGDQMIDLDTYVNRMPEEQKQIYILTGLSKEETFKSPFLEPFQDYEVILMYEAVDEIMLQGFRKYDGKDIQRITSEGVEIPGEKKDDESIKAMEVVAEKLKEILKDSVEKVVLSPRLKNVPCLVSTGKYAHSAAMENIIRSQPGAEHNPFLSMMGMSKKIFEINPHHPIIMNMKIMIDEGKEEDLKSIAELLYTTALIECGYRIEDTSKYANSVFRYLSRSVDKSG</sequence>
<dbReference type="Pfam" id="PF13589">
    <property type="entry name" value="HATPase_c_3"/>
    <property type="match status" value="1"/>
</dbReference>
<dbReference type="PIRSF" id="PIRSF002583">
    <property type="entry name" value="Hsp90"/>
    <property type="match status" value="1"/>
</dbReference>
<feature type="region of interest" description="Disordered" evidence="5">
    <location>
        <begin position="222"/>
        <end position="250"/>
    </location>
</feature>
<evidence type="ECO:0000313" key="7">
    <source>
        <dbReference type="Proteomes" id="UP001516464"/>
    </source>
</evidence>
<dbReference type="SUPFAM" id="SSF110942">
    <property type="entry name" value="HSP90 C-terminal domain"/>
    <property type="match status" value="1"/>
</dbReference>
<dbReference type="Gene3D" id="1.20.120.790">
    <property type="entry name" value="Heat shock protein 90, C-terminal domain"/>
    <property type="match status" value="1"/>
</dbReference>
<evidence type="ECO:0000313" key="6">
    <source>
        <dbReference type="EMBL" id="KAF7683786.1"/>
    </source>
</evidence>
<organism evidence="6 7">
    <name type="scientific">Astathelohania contejeani</name>
    <dbReference type="NCBI Taxonomy" id="164912"/>
    <lineage>
        <taxon>Eukaryota</taxon>
        <taxon>Fungi</taxon>
        <taxon>Fungi incertae sedis</taxon>
        <taxon>Microsporidia</taxon>
        <taxon>Astathelohaniidae</taxon>
        <taxon>Astathelohania</taxon>
    </lineage>
</organism>
<evidence type="ECO:0000256" key="3">
    <source>
        <dbReference type="ARBA" id="ARBA00022840"/>
    </source>
</evidence>
<comment type="caution">
    <text evidence="6">The sequence shown here is derived from an EMBL/GenBank/DDBJ whole genome shotgun (WGS) entry which is preliminary data.</text>
</comment>
<reference evidence="6 7" key="1">
    <citation type="submission" date="2019-01" db="EMBL/GenBank/DDBJ databases">
        <title>Genomes sequencing and comparative genomics of infectious freshwater microsporidia, Cucumispora dikerogammari and Thelohania contejeani.</title>
        <authorList>
            <person name="Cormier A."/>
            <person name="Giraud I."/>
            <person name="Wattier R."/>
            <person name="Teixeira M."/>
            <person name="Grandjean F."/>
            <person name="Rigaud T."/>
            <person name="Cordaux R."/>
        </authorList>
    </citation>
    <scope>NUCLEOTIDE SEQUENCE [LARGE SCALE GENOMIC DNA]</scope>
    <source>
        <strain evidence="6">T1</strain>
        <tissue evidence="6">Spores</tissue>
    </source>
</reference>
<accession>A0ABQ7I059</accession>
<evidence type="ECO:0000256" key="5">
    <source>
        <dbReference type="SAM" id="MobiDB-lite"/>
    </source>
</evidence>
<dbReference type="Gene3D" id="3.40.50.11260">
    <property type="match status" value="1"/>
</dbReference>
<dbReference type="Proteomes" id="UP001516464">
    <property type="component" value="Unassembled WGS sequence"/>
</dbReference>
<dbReference type="SUPFAM" id="SSF55874">
    <property type="entry name" value="ATPase domain of HSP90 chaperone/DNA topoisomerase II/histidine kinase"/>
    <property type="match status" value="1"/>
</dbReference>
<dbReference type="InterPro" id="IPR037196">
    <property type="entry name" value="HSP90_C"/>
</dbReference>
<dbReference type="NCBIfam" id="NF003555">
    <property type="entry name" value="PRK05218.1"/>
    <property type="match status" value="1"/>
</dbReference>